<evidence type="ECO:0000259" key="1">
    <source>
        <dbReference type="Pfam" id="PF21348"/>
    </source>
</evidence>
<protein>
    <recommendedName>
        <fullName evidence="1">Rhamnogalacturonan lyase family 11 C-terminal domain-containing protein</fullName>
    </recommendedName>
</protein>
<dbReference type="Proteomes" id="UP000663866">
    <property type="component" value="Unassembled WGS sequence"/>
</dbReference>
<dbReference type="Proteomes" id="UP000663824">
    <property type="component" value="Unassembled WGS sequence"/>
</dbReference>
<dbReference type="EMBL" id="CAJNOV010015655">
    <property type="protein sequence ID" value="CAF1577787.1"/>
    <property type="molecule type" value="Genomic_DNA"/>
</dbReference>
<evidence type="ECO:0000313" key="3">
    <source>
        <dbReference type="EMBL" id="CAF1973247.1"/>
    </source>
</evidence>
<evidence type="ECO:0000313" key="5">
    <source>
        <dbReference type="EMBL" id="CAF2107974.1"/>
    </source>
</evidence>
<gene>
    <name evidence="2" type="ORF">CJN711_LOCUS32651</name>
    <name evidence="4" type="ORF">MBJ925_LOCUS20666</name>
    <name evidence="6" type="ORF">OVN521_LOCUS15603</name>
    <name evidence="7" type="ORF">UXM345_LOCUS21279</name>
    <name evidence="5" type="ORF">WKI299_LOCUS21708</name>
    <name evidence="3" type="ORF">XDN619_LOCUS1994</name>
</gene>
<comment type="caution">
    <text evidence="7">The sequence shown here is derived from an EMBL/GenBank/DDBJ whole genome shotgun (WGS) entry which is preliminary data.</text>
</comment>
<accession>A0A819TVM7</accession>
<dbReference type="Proteomes" id="UP000663856">
    <property type="component" value="Unassembled WGS sequence"/>
</dbReference>
<feature type="domain" description="Rhamnogalacturonan lyase family 11 C-terminal" evidence="1">
    <location>
        <begin position="1"/>
        <end position="145"/>
    </location>
</feature>
<evidence type="ECO:0000313" key="4">
    <source>
        <dbReference type="EMBL" id="CAF2092395.1"/>
    </source>
</evidence>
<dbReference type="PANTHER" id="PTHR43118:SF1">
    <property type="entry name" value="RHAMNOGALACTURONAN LYASE (EUROFUNG)"/>
    <property type="match status" value="1"/>
</dbReference>
<evidence type="ECO:0000313" key="8">
    <source>
        <dbReference type="Proteomes" id="UP000663842"/>
    </source>
</evidence>
<dbReference type="InterPro" id="IPR034641">
    <property type="entry name" value="RGL11"/>
</dbReference>
<dbReference type="Pfam" id="PF21348">
    <property type="entry name" value="RGL11_C"/>
    <property type="match status" value="1"/>
</dbReference>
<dbReference type="EMBL" id="CAJOBG010002498">
    <property type="protein sequence ID" value="CAF4010728.1"/>
    <property type="molecule type" value="Genomic_DNA"/>
</dbReference>
<evidence type="ECO:0000313" key="6">
    <source>
        <dbReference type="EMBL" id="CAF4010728.1"/>
    </source>
</evidence>
<proteinExistence type="predicted"/>
<dbReference type="EMBL" id="CAJOBF010003302">
    <property type="protein sequence ID" value="CAF4084403.1"/>
    <property type="molecule type" value="Genomic_DNA"/>
</dbReference>
<organism evidence="7 8">
    <name type="scientific">Rotaria magnacalcarata</name>
    <dbReference type="NCBI Taxonomy" id="392030"/>
    <lineage>
        <taxon>Eukaryota</taxon>
        <taxon>Metazoa</taxon>
        <taxon>Spiralia</taxon>
        <taxon>Gnathifera</taxon>
        <taxon>Rotifera</taxon>
        <taxon>Eurotatoria</taxon>
        <taxon>Bdelloidea</taxon>
        <taxon>Philodinida</taxon>
        <taxon>Philodinidae</taxon>
        <taxon>Rotaria</taxon>
    </lineage>
</organism>
<reference evidence="7" key="1">
    <citation type="submission" date="2021-02" db="EMBL/GenBank/DDBJ databases">
        <authorList>
            <person name="Nowell W R."/>
        </authorList>
    </citation>
    <scope>NUCLEOTIDE SEQUENCE</scope>
</reference>
<name>A0A819TVM7_9BILA</name>
<keyword evidence="9" id="KW-1185">Reference proteome</keyword>
<dbReference type="InterPro" id="IPR049366">
    <property type="entry name" value="RGL11_C"/>
</dbReference>
<evidence type="ECO:0000313" key="2">
    <source>
        <dbReference type="EMBL" id="CAF1577787.1"/>
    </source>
</evidence>
<dbReference type="EMBL" id="CAJNRE010010575">
    <property type="protein sequence ID" value="CAF2092395.1"/>
    <property type="molecule type" value="Genomic_DNA"/>
</dbReference>
<dbReference type="EMBL" id="CAJNRF010009213">
    <property type="protein sequence ID" value="CAF2107974.1"/>
    <property type="molecule type" value="Genomic_DNA"/>
</dbReference>
<evidence type="ECO:0000313" key="9">
    <source>
        <dbReference type="Proteomes" id="UP000663866"/>
    </source>
</evidence>
<dbReference type="Proteomes" id="UP000663842">
    <property type="component" value="Unassembled WGS sequence"/>
</dbReference>
<dbReference type="Proteomes" id="UP000663855">
    <property type="component" value="Unassembled WGS sequence"/>
</dbReference>
<dbReference type="AlphaFoldDB" id="A0A819TVM7"/>
<dbReference type="PANTHER" id="PTHR43118">
    <property type="entry name" value="RHAMNOGALACTURONAN LYASE (EUROFUNG)"/>
    <property type="match status" value="1"/>
</dbReference>
<dbReference type="EMBL" id="CAJNRG010000095">
    <property type="protein sequence ID" value="CAF1973247.1"/>
    <property type="molecule type" value="Genomic_DNA"/>
</dbReference>
<sequence length="150" mass="17214">MYDCKGIQIAANRPSMNFGIWWYGDLSRELLDGTKLDKWDYSRNATSRLFTFYQHAGATDSNSSNANPALVADLLGDWREETIYRSYDNTKLLLFTTVIPTNTRIYTLMHDPQYRVAIAWQNSAYNQPPHPGFYLGTNMSTPHQPNIVLV</sequence>
<dbReference type="Proteomes" id="UP000663887">
    <property type="component" value="Unassembled WGS sequence"/>
</dbReference>
<evidence type="ECO:0000313" key="7">
    <source>
        <dbReference type="EMBL" id="CAF4084403.1"/>
    </source>
</evidence>